<sequence>MDGSAKASTRALLRKKKGSRKQEQETIAAPPTRGAGLPAPARVGQAVGPGDILLELPATGQVRVGAGIQPSGEGDTLVASRAGVLKQTKAGKVWIEGRLKRYIPAVDDAVVGIIRERYGESWTVDIHGPFNATLPALAFEGVTRRNRPRLEAGDVVYAKVTNAPRDGDTELTCVLATGKSGGFGALTGAKRLRLFASSTPSPARSRSASPTRELLRSLVQQARKETLPWLRDLIDPITSGPPELLTDTVSPRSLADPDSCFADVDGVTLHYKDTGVVQDSERPAVLLLHGFNGCVFSWRNCMQPLSEAGGKGGVRVLAVDRPPFGLSDRPTQWDPTESNPYTTEGNARLALGLLQKLGIKSAILVGHSQGALTALDMYRQDPASVAAFILVAPALPGTSSDSSWTRRVGFGRQLQLLWTRALLNTDGPGLQYVRRQIRQRAAEIREGGNLGVFADEETSTQDLIDGYLKPMRAHDWDKGSLYSFRTMSFPAKLPYETIAPPVLIVTGEKDRMLTRSAKQVAE</sequence>
<dbReference type="GO" id="GO:0000178">
    <property type="term" value="C:exosome (RNase complex)"/>
    <property type="evidence" value="ECO:0007669"/>
    <property type="project" value="UniProtKB-KW"/>
</dbReference>
<evidence type="ECO:0000259" key="5">
    <source>
        <dbReference type="Pfam" id="PF00561"/>
    </source>
</evidence>
<dbReference type="GO" id="GO:0003723">
    <property type="term" value="F:RNA binding"/>
    <property type="evidence" value="ECO:0007669"/>
    <property type="project" value="UniProtKB-KW"/>
</dbReference>
<evidence type="ECO:0000256" key="4">
    <source>
        <dbReference type="SAM" id="MobiDB-lite"/>
    </source>
</evidence>
<dbReference type="InterPro" id="IPR000073">
    <property type="entry name" value="AB_hydrolase_1"/>
</dbReference>
<proteinExistence type="predicted"/>
<gene>
    <name evidence="6" type="ORF">WJX73_004354</name>
</gene>
<dbReference type="InterPro" id="IPR029058">
    <property type="entry name" value="AB_hydrolase_fold"/>
</dbReference>
<protein>
    <recommendedName>
        <fullName evidence="5">AB hydrolase-1 domain-containing protein</fullName>
    </recommendedName>
</protein>
<dbReference type="Gene3D" id="2.40.50.140">
    <property type="entry name" value="Nucleic acid-binding proteins"/>
    <property type="match status" value="1"/>
</dbReference>
<dbReference type="SUPFAM" id="SSF53474">
    <property type="entry name" value="alpha/beta-Hydrolases"/>
    <property type="match status" value="1"/>
</dbReference>
<comment type="caution">
    <text evidence="6">The sequence shown here is derived from an EMBL/GenBank/DDBJ whole genome shotgun (WGS) entry which is preliminary data.</text>
</comment>
<dbReference type="GO" id="GO:0003824">
    <property type="term" value="F:catalytic activity"/>
    <property type="evidence" value="ECO:0007669"/>
    <property type="project" value="InterPro"/>
</dbReference>
<dbReference type="PRINTS" id="PR00412">
    <property type="entry name" value="EPOXHYDRLASE"/>
</dbReference>
<dbReference type="Pfam" id="PF21262">
    <property type="entry name" value="RRP40_S1"/>
    <property type="match status" value="1"/>
</dbReference>
<dbReference type="InterPro" id="IPR037319">
    <property type="entry name" value="Rrp40_S1"/>
</dbReference>
<evidence type="ECO:0000313" key="6">
    <source>
        <dbReference type="EMBL" id="KAK9793711.1"/>
    </source>
</evidence>
<evidence type="ECO:0000256" key="2">
    <source>
        <dbReference type="ARBA" id="ARBA00022835"/>
    </source>
</evidence>
<evidence type="ECO:0000256" key="1">
    <source>
        <dbReference type="ARBA" id="ARBA00022490"/>
    </source>
</evidence>
<dbReference type="SUPFAM" id="SSF50249">
    <property type="entry name" value="Nucleic acid-binding proteins"/>
    <property type="match status" value="1"/>
</dbReference>
<evidence type="ECO:0000256" key="3">
    <source>
        <dbReference type="ARBA" id="ARBA00022884"/>
    </source>
</evidence>
<keyword evidence="7" id="KW-1185">Reference proteome</keyword>
<keyword evidence="2" id="KW-0271">Exosome</keyword>
<organism evidence="6 7">
    <name type="scientific">Symbiochloris irregularis</name>
    <dbReference type="NCBI Taxonomy" id="706552"/>
    <lineage>
        <taxon>Eukaryota</taxon>
        <taxon>Viridiplantae</taxon>
        <taxon>Chlorophyta</taxon>
        <taxon>core chlorophytes</taxon>
        <taxon>Trebouxiophyceae</taxon>
        <taxon>Trebouxiales</taxon>
        <taxon>Trebouxiaceae</taxon>
        <taxon>Symbiochloris</taxon>
    </lineage>
</organism>
<dbReference type="CDD" id="cd05790">
    <property type="entry name" value="S1_Rrp40"/>
    <property type="match status" value="1"/>
</dbReference>
<dbReference type="InterPro" id="IPR012340">
    <property type="entry name" value="NA-bd_OB-fold"/>
</dbReference>
<dbReference type="FunFam" id="2.40.50.140:FF:000127">
    <property type="entry name" value="Exosome complex component RRP40"/>
    <property type="match status" value="1"/>
</dbReference>
<keyword evidence="3" id="KW-0694">RNA-binding</keyword>
<name>A0AAW1NSB2_9CHLO</name>
<evidence type="ECO:0000313" key="7">
    <source>
        <dbReference type="Proteomes" id="UP001465755"/>
    </source>
</evidence>
<feature type="region of interest" description="Disordered" evidence="4">
    <location>
        <begin position="1"/>
        <end position="39"/>
    </location>
</feature>
<dbReference type="InterPro" id="IPR000639">
    <property type="entry name" value="Epox_hydrolase-like"/>
</dbReference>
<dbReference type="Pfam" id="PF00561">
    <property type="entry name" value="Abhydrolase_1"/>
    <property type="match status" value="1"/>
</dbReference>
<keyword evidence="1" id="KW-0963">Cytoplasm</keyword>
<dbReference type="Proteomes" id="UP001465755">
    <property type="component" value="Unassembled WGS sequence"/>
</dbReference>
<dbReference type="PANTHER" id="PTHR43689:SF56">
    <property type="entry name" value="AB HYDROLASE-1 DOMAIN-CONTAINING PROTEIN"/>
    <property type="match status" value="1"/>
</dbReference>
<dbReference type="Gene3D" id="3.40.50.1820">
    <property type="entry name" value="alpha/beta hydrolase"/>
    <property type="match status" value="1"/>
</dbReference>
<dbReference type="PANTHER" id="PTHR43689">
    <property type="entry name" value="HYDROLASE"/>
    <property type="match status" value="1"/>
</dbReference>
<accession>A0AAW1NSB2</accession>
<reference evidence="6 7" key="1">
    <citation type="journal article" date="2024" name="Nat. Commun.">
        <title>Phylogenomics reveals the evolutionary origins of lichenization in chlorophyte algae.</title>
        <authorList>
            <person name="Puginier C."/>
            <person name="Libourel C."/>
            <person name="Otte J."/>
            <person name="Skaloud P."/>
            <person name="Haon M."/>
            <person name="Grisel S."/>
            <person name="Petersen M."/>
            <person name="Berrin J.G."/>
            <person name="Delaux P.M."/>
            <person name="Dal Grande F."/>
            <person name="Keller J."/>
        </authorList>
    </citation>
    <scope>NUCLEOTIDE SEQUENCE [LARGE SCALE GENOMIC DNA]</scope>
    <source>
        <strain evidence="6 7">SAG 2036</strain>
    </source>
</reference>
<feature type="domain" description="AB hydrolase-1" evidence="5">
    <location>
        <begin position="283"/>
        <end position="514"/>
    </location>
</feature>
<dbReference type="AlphaFoldDB" id="A0AAW1NSB2"/>
<dbReference type="EMBL" id="JALJOQ010000148">
    <property type="protein sequence ID" value="KAK9793711.1"/>
    <property type="molecule type" value="Genomic_DNA"/>
</dbReference>